<reference evidence="2 3" key="1">
    <citation type="submission" date="2022-04" db="EMBL/GenBank/DDBJ databases">
        <title>Positive selection, recombination, and allopatry shape intraspecific diversity of widespread and dominant cyanobacteria.</title>
        <authorList>
            <person name="Wei J."/>
            <person name="Shu W."/>
            <person name="Hu C."/>
        </authorList>
    </citation>
    <scope>NUCLEOTIDE SEQUENCE [LARGE SCALE GENOMIC DNA]</scope>
    <source>
        <strain evidence="2 3">DQ-A4</strain>
    </source>
</reference>
<dbReference type="RefSeq" id="WP_190694427.1">
    <property type="nucleotide sequence ID" value="NZ_JAMPKX010000001.1"/>
</dbReference>
<gene>
    <name evidence="2" type="ORF">NC992_04205</name>
</gene>
<evidence type="ECO:0000313" key="2">
    <source>
        <dbReference type="EMBL" id="MEP0946069.1"/>
    </source>
</evidence>
<keyword evidence="1" id="KW-0812">Transmembrane</keyword>
<protein>
    <submittedName>
        <fullName evidence="2">Type II secretion system GspH family protein</fullName>
    </submittedName>
</protein>
<dbReference type="EMBL" id="JAMPKX010000001">
    <property type="protein sequence ID" value="MEP0946069.1"/>
    <property type="molecule type" value="Genomic_DNA"/>
</dbReference>
<accession>A0ABV0K051</accession>
<evidence type="ECO:0000256" key="1">
    <source>
        <dbReference type="SAM" id="Phobius"/>
    </source>
</evidence>
<dbReference type="InterPro" id="IPR045584">
    <property type="entry name" value="Pilin-like"/>
</dbReference>
<name>A0ABV0K051_9CYAN</name>
<dbReference type="NCBIfam" id="TIGR02532">
    <property type="entry name" value="IV_pilin_GFxxxE"/>
    <property type="match status" value="1"/>
</dbReference>
<evidence type="ECO:0000313" key="3">
    <source>
        <dbReference type="Proteomes" id="UP001482513"/>
    </source>
</evidence>
<dbReference type="Pfam" id="PF07963">
    <property type="entry name" value="N_methyl"/>
    <property type="match status" value="1"/>
</dbReference>
<dbReference type="SUPFAM" id="SSF54523">
    <property type="entry name" value="Pili subunits"/>
    <property type="match status" value="1"/>
</dbReference>
<sequence>MAQLLQRSRRPIYKQANSAGFTLIEGLIVVVIMGLMAAIAAPSWFSFVQQRKINATQDMVYQGMRATQADAMQQRHDRRFSIRDRNGRIEWASHPETTLSTQVVAWSPLVEGVVFADIDNTMLSSGGTYYVKFDMYGNVKAGLSTVTFSTGGSKLTHRCVVVSTMIGAMRKGKGHTQANSNDRFCY</sequence>
<dbReference type="Proteomes" id="UP001482513">
    <property type="component" value="Unassembled WGS sequence"/>
</dbReference>
<proteinExistence type="predicted"/>
<keyword evidence="1" id="KW-0472">Membrane</keyword>
<comment type="caution">
    <text evidence="2">The sequence shown here is derived from an EMBL/GenBank/DDBJ whole genome shotgun (WGS) entry which is preliminary data.</text>
</comment>
<dbReference type="PROSITE" id="PS00409">
    <property type="entry name" value="PROKAR_NTER_METHYL"/>
    <property type="match status" value="1"/>
</dbReference>
<dbReference type="InterPro" id="IPR012902">
    <property type="entry name" value="N_methyl_site"/>
</dbReference>
<keyword evidence="3" id="KW-1185">Reference proteome</keyword>
<dbReference type="Gene3D" id="3.30.700.10">
    <property type="entry name" value="Glycoprotein, Type 4 Pilin"/>
    <property type="match status" value="1"/>
</dbReference>
<organism evidence="2 3">
    <name type="scientific">Leptolyngbya subtilissima DQ-A4</name>
    <dbReference type="NCBI Taxonomy" id="2933933"/>
    <lineage>
        <taxon>Bacteria</taxon>
        <taxon>Bacillati</taxon>
        <taxon>Cyanobacteriota</taxon>
        <taxon>Cyanophyceae</taxon>
        <taxon>Leptolyngbyales</taxon>
        <taxon>Leptolyngbyaceae</taxon>
        <taxon>Leptolyngbya group</taxon>
        <taxon>Leptolyngbya</taxon>
    </lineage>
</organism>
<feature type="transmembrane region" description="Helical" evidence="1">
    <location>
        <begin position="21"/>
        <end position="45"/>
    </location>
</feature>
<keyword evidence="1" id="KW-1133">Transmembrane helix</keyword>